<evidence type="ECO:0000313" key="2">
    <source>
        <dbReference type="Proteomes" id="UP001283361"/>
    </source>
</evidence>
<dbReference type="AlphaFoldDB" id="A0AAE1DKB0"/>
<keyword evidence="2" id="KW-1185">Reference proteome</keyword>
<name>A0AAE1DKB0_9GAST</name>
<comment type="caution">
    <text evidence="1">The sequence shown here is derived from an EMBL/GenBank/DDBJ whole genome shotgun (WGS) entry which is preliminary data.</text>
</comment>
<protein>
    <submittedName>
        <fullName evidence="1">Uncharacterized protein</fullName>
    </submittedName>
</protein>
<evidence type="ECO:0000313" key="1">
    <source>
        <dbReference type="EMBL" id="KAK3773597.1"/>
    </source>
</evidence>
<accession>A0AAE1DKB0</accession>
<gene>
    <name evidence="1" type="ORF">RRG08_022306</name>
</gene>
<sequence>MTLICRAFSGSQKRCQDAILLCEVDHRKAQALECSAGNMEARRSNPELGYVVVGMRTNQAHPWSFATSGSIWYRT</sequence>
<dbReference type="EMBL" id="JAWDGP010003531">
    <property type="protein sequence ID" value="KAK3773597.1"/>
    <property type="molecule type" value="Genomic_DNA"/>
</dbReference>
<organism evidence="1 2">
    <name type="scientific">Elysia crispata</name>
    <name type="common">lettuce slug</name>
    <dbReference type="NCBI Taxonomy" id="231223"/>
    <lineage>
        <taxon>Eukaryota</taxon>
        <taxon>Metazoa</taxon>
        <taxon>Spiralia</taxon>
        <taxon>Lophotrochozoa</taxon>
        <taxon>Mollusca</taxon>
        <taxon>Gastropoda</taxon>
        <taxon>Heterobranchia</taxon>
        <taxon>Euthyneura</taxon>
        <taxon>Panpulmonata</taxon>
        <taxon>Sacoglossa</taxon>
        <taxon>Placobranchoidea</taxon>
        <taxon>Plakobranchidae</taxon>
        <taxon>Elysia</taxon>
    </lineage>
</organism>
<proteinExistence type="predicted"/>
<dbReference type="Proteomes" id="UP001283361">
    <property type="component" value="Unassembled WGS sequence"/>
</dbReference>
<reference evidence="1" key="1">
    <citation type="journal article" date="2023" name="G3 (Bethesda)">
        <title>A reference genome for the long-term kleptoplast-retaining sea slug Elysia crispata morphotype clarki.</title>
        <authorList>
            <person name="Eastman K.E."/>
            <person name="Pendleton A.L."/>
            <person name="Shaikh M.A."/>
            <person name="Suttiyut T."/>
            <person name="Ogas R."/>
            <person name="Tomko P."/>
            <person name="Gavelis G."/>
            <person name="Widhalm J.R."/>
            <person name="Wisecaver J.H."/>
        </authorList>
    </citation>
    <scope>NUCLEOTIDE SEQUENCE</scope>
    <source>
        <strain evidence="1">ECLA1</strain>
    </source>
</reference>